<organism evidence="3 4">
    <name type="scientific">Thalassovita taeanensis</name>
    <dbReference type="NCBI Taxonomy" id="657014"/>
    <lineage>
        <taxon>Bacteria</taxon>
        <taxon>Pseudomonadati</taxon>
        <taxon>Pseudomonadota</taxon>
        <taxon>Alphaproteobacteria</taxon>
        <taxon>Rhodobacterales</taxon>
        <taxon>Roseobacteraceae</taxon>
        <taxon>Thalassovita</taxon>
    </lineage>
</organism>
<accession>A0A1H9HUF7</accession>
<dbReference type="OrthoDB" id="5470953at2"/>
<feature type="domain" description="EF-hand" evidence="2">
    <location>
        <begin position="42"/>
        <end position="77"/>
    </location>
</feature>
<dbReference type="Gene3D" id="1.10.238.10">
    <property type="entry name" value="EF-hand"/>
    <property type="match status" value="1"/>
</dbReference>
<evidence type="ECO:0000313" key="4">
    <source>
        <dbReference type="Proteomes" id="UP000198634"/>
    </source>
</evidence>
<dbReference type="EMBL" id="FOEP01000010">
    <property type="protein sequence ID" value="SEQ65951.1"/>
    <property type="molecule type" value="Genomic_DNA"/>
</dbReference>
<protein>
    <submittedName>
        <fullName evidence="3">EF hand</fullName>
    </submittedName>
</protein>
<evidence type="ECO:0000259" key="2">
    <source>
        <dbReference type="PROSITE" id="PS50222"/>
    </source>
</evidence>
<sequence>MKNLVLTLAAALALTTVQASAETMLADIDGNGTYSMEEMTAAYADLTAETFAEIDTDADGEISEDELAAAIEAGVIEG</sequence>
<dbReference type="SUPFAM" id="SSF47473">
    <property type="entry name" value="EF-hand"/>
    <property type="match status" value="1"/>
</dbReference>
<dbReference type="AlphaFoldDB" id="A0A1H9HUF7"/>
<dbReference type="Pfam" id="PF13202">
    <property type="entry name" value="EF-hand_5"/>
    <property type="match status" value="1"/>
</dbReference>
<dbReference type="RefSeq" id="WP_090270398.1">
    <property type="nucleotide sequence ID" value="NZ_FOEP01000010.1"/>
</dbReference>
<reference evidence="3 4" key="1">
    <citation type="submission" date="2016-10" db="EMBL/GenBank/DDBJ databases">
        <authorList>
            <person name="de Groot N.N."/>
        </authorList>
    </citation>
    <scope>NUCLEOTIDE SEQUENCE [LARGE SCALE GENOMIC DNA]</scope>
    <source>
        <strain evidence="3 4">DSM 22007</strain>
    </source>
</reference>
<dbReference type="PROSITE" id="PS50222">
    <property type="entry name" value="EF_HAND_2"/>
    <property type="match status" value="1"/>
</dbReference>
<dbReference type="InterPro" id="IPR011992">
    <property type="entry name" value="EF-hand-dom_pair"/>
</dbReference>
<keyword evidence="4" id="KW-1185">Reference proteome</keyword>
<feature type="chain" id="PRO_5009300980" evidence="1">
    <location>
        <begin position="22"/>
        <end position="78"/>
    </location>
</feature>
<dbReference type="InterPro" id="IPR002048">
    <property type="entry name" value="EF_hand_dom"/>
</dbReference>
<feature type="signal peptide" evidence="1">
    <location>
        <begin position="1"/>
        <end position="21"/>
    </location>
</feature>
<dbReference type="GO" id="GO:0005509">
    <property type="term" value="F:calcium ion binding"/>
    <property type="evidence" value="ECO:0007669"/>
    <property type="project" value="InterPro"/>
</dbReference>
<dbReference type="Proteomes" id="UP000198634">
    <property type="component" value="Unassembled WGS sequence"/>
</dbReference>
<evidence type="ECO:0000256" key="1">
    <source>
        <dbReference type="SAM" id="SignalP"/>
    </source>
</evidence>
<proteinExistence type="predicted"/>
<name>A0A1H9HUF7_9RHOB</name>
<dbReference type="InterPro" id="IPR018247">
    <property type="entry name" value="EF_Hand_1_Ca_BS"/>
</dbReference>
<keyword evidence="1" id="KW-0732">Signal</keyword>
<evidence type="ECO:0000313" key="3">
    <source>
        <dbReference type="EMBL" id="SEQ65951.1"/>
    </source>
</evidence>
<dbReference type="PROSITE" id="PS00018">
    <property type="entry name" value="EF_HAND_1"/>
    <property type="match status" value="1"/>
</dbReference>
<gene>
    <name evidence="3" type="ORF">SAMN04488092_11092</name>
</gene>
<dbReference type="STRING" id="657014.SAMN04488092_11092"/>